<feature type="compositionally biased region" description="Low complexity" evidence="1">
    <location>
        <begin position="85"/>
        <end position="112"/>
    </location>
</feature>
<protein>
    <recommendedName>
        <fullName evidence="4">Secreted protein</fullName>
    </recommendedName>
</protein>
<accession>D1BSL9</accession>
<dbReference type="Proteomes" id="UP000002255">
    <property type="component" value="Chromosome"/>
</dbReference>
<dbReference type="KEGG" id="xce:Xcel_1688"/>
<dbReference type="STRING" id="446471.Xcel_1688"/>
<dbReference type="OrthoDB" id="5147957at2"/>
<dbReference type="AlphaFoldDB" id="D1BSL9"/>
<dbReference type="RefSeq" id="WP_012878453.1">
    <property type="nucleotide sequence ID" value="NC_013530.1"/>
</dbReference>
<sequence length="126" mass="13421">MRRLFWVGVGVAVTVVVYRRGRKVVQQYLPASVAERAGQAAQDAGERASGFVADFRETFGEARARREAELTAALLAEGQPDPETTRAQRAAGGHRATGARRAFPAGGPAAGVDDIDDDEAELGYSF</sequence>
<proteinExistence type="predicted"/>
<feature type="compositionally biased region" description="Acidic residues" evidence="1">
    <location>
        <begin position="113"/>
        <end position="126"/>
    </location>
</feature>
<dbReference type="EMBL" id="CP001821">
    <property type="protein sequence ID" value="ACZ30711.1"/>
    <property type="molecule type" value="Genomic_DNA"/>
</dbReference>
<evidence type="ECO:0000256" key="1">
    <source>
        <dbReference type="SAM" id="MobiDB-lite"/>
    </source>
</evidence>
<evidence type="ECO:0000313" key="3">
    <source>
        <dbReference type="Proteomes" id="UP000002255"/>
    </source>
</evidence>
<dbReference type="eggNOG" id="ENOG5033A8E">
    <property type="taxonomic scope" value="Bacteria"/>
</dbReference>
<evidence type="ECO:0000313" key="2">
    <source>
        <dbReference type="EMBL" id="ACZ30711.1"/>
    </source>
</evidence>
<reference evidence="3" key="1">
    <citation type="submission" date="2009-11" db="EMBL/GenBank/DDBJ databases">
        <title>The complete chromosome of Xylanimonas cellulosilytica DSM 15894.</title>
        <authorList>
            <consortium name="US DOE Joint Genome Institute (JGI-PGF)"/>
            <person name="Lucas S."/>
            <person name="Copeland A."/>
            <person name="Lapidus A."/>
            <person name="Glavina del Rio T."/>
            <person name="Dalin E."/>
            <person name="Tice H."/>
            <person name="Bruce D."/>
            <person name="Goodwin L."/>
            <person name="Pitluck S."/>
            <person name="Kyrpides N."/>
            <person name="Mavromatis K."/>
            <person name="Ivanova N."/>
            <person name="Mikhailova N."/>
            <person name="Foster B."/>
            <person name="Clum A."/>
            <person name="Brettin T."/>
            <person name="Detter J.C."/>
            <person name="Han C."/>
            <person name="Larimer F."/>
            <person name="Land M."/>
            <person name="Hauser L."/>
            <person name="Markowitz V."/>
            <person name="Cheng J.F."/>
            <person name="Hugenholtz P."/>
            <person name="Woyke T."/>
            <person name="Wu D."/>
            <person name="Gehrich-Schroeter G."/>
            <person name="Schneider S."/>
            <person name="Pukall S.R."/>
            <person name="Klenk H.P."/>
            <person name="Eisen J.A."/>
        </authorList>
    </citation>
    <scope>NUCLEOTIDE SEQUENCE [LARGE SCALE GENOMIC DNA]</scope>
    <source>
        <strain evidence="3">DSM 15894 / CECT 5975 / LMG 20990 / XIL07</strain>
    </source>
</reference>
<dbReference type="HOGENOM" id="CLU_1980770_0_0_11"/>
<gene>
    <name evidence="2" type="ordered locus">Xcel_1688</name>
</gene>
<organism evidence="2 3">
    <name type="scientific">Xylanimonas cellulosilytica (strain DSM 15894 / JCM 12276 / CECT 5975 / KCTC 9989 / LMG 20990 / NBRC 107835 / XIL07)</name>
    <dbReference type="NCBI Taxonomy" id="446471"/>
    <lineage>
        <taxon>Bacteria</taxon>
        <taxon>Bacillati</taxon>
        <taxon>Actinomycetota</taxon>
        <taxon>Actinomycetes</taxon>
        <taxon>Micrococcales</taxon>
        <taxon>Promicromonosporaceae</taxon>
        <taxon>Xylanimonas</taxon>
    </lineage>
</organism>
<feature type="region of interest" description="Disordered" evidence="1">
    <location>
        <begin position="77"/>
        <end position="126"/>
    </location>
</feature>
<reference evidence="2 3" key="2">
    <citation type="journal article" date="2010" name="Stand. Genomic Sci.">
        <title>Complete genome sequence of Xylanimonas cellulosilytica type strain (XIL07).</title>
        <authorList>
            <person name="Foster B."/>
            <person name="Pukall R."/>
            <person name="Abt B."/>
            <person name="Nolan M."/>
            <person name="Glavina Del Rio T."/>
            <person name="Chen F."/>
            <person name="Lucas S."/>
            <person name="Tice H."/>
            <person name="Pitluck S."/>
            <person name="Cheng J.-F."/>
            <person name="Chertkov O."/>
            <person name="Brettin T."/>
            <person name="Han C."/>
            <person name="Detter J.C."/>
            <person name="Bruce D."/>
            <person name="Goodwin L."/>
            <person name="Ivanova N."/>
            <person name="Mavromatis K."/>
            <person name="Pati A."/>
            <person name="Mikhailova N."/>
            <person name="Chen A."/>
            <person name="Palaniappan K."/>
            <person name="Land M."/>
            <person name="Hauser L."/>
            <person name="Chang Y.-J."/>
            <person name="Jeffries C.D."/>
            <person name="Chain P."/>
            <person name="Rohde M."/>
            <person name="Goeker M."/>
            <person name="Bristow J."/>
            <person name="Eisen J.A."/>
            <person name="Markowitz V."/>
            <person name="Hugenholtz P."/>
            <person name="Kyrpides N.C."/>
            <person name="Klenk H.-P."/>
            <person name="Lapidus A."/>
        </authorList>
    </citation>
    <scope>NUCLEOTIDE SEQUENCE [LARGE SCALE GENOMIC DNA]</scope>
    <source>
        <strain evidence="3">DSM 15894 / CECT 5975 / LMG 20990 / XIL07</strain>
    </source>
</reference>
<evidence type="ECO:0008006" key="4">
    <source>
        <dbReference type="Google" id="ProtNLM"/>
    </source>
</evidence>
<name>D1BSL9_XYLCX</name>
<keyword evidence="3" id="KW-1185">Reference proteome</keyword>